<dbReference type="AlphaFoldDB" id="A0A7K4FPN9"/>
<comment type="caution">
    <text evidence="1">The sequence shown here is derived from an EMBL/GenBank/DDBJ whole genome shotgun (WGS) entry which is preliminary data.</text>
</comment>
<sequence>MICLSQKYPENIFETLYINIDKSIHNDIIKAPYRVFAEIKKRDDFLYKWLKKYKNPFLINMNEPLIKSAFSIINKFPELIKNKGLENTEDDPADPYLIATAIKPKERLDNEPVKIITEKGLKKNHIPDIAEKYGITSINILEFFTEMKWKF</sequence>
<evidence type="ECO:0000313" key="1">
    <source>
        <dbReference type="EMBL" id="NOL60994.1"/>
    </source>
</evidence>
<dbReference type="InterPro" id="IPR016541">
    <property type="entry name" value="UCP008505"/>
</dbReference>
<dbReference type="Proteomes" id="UP000546917">
    <property type="component" value="Unassembled WGS sequence"/>
</dbReference>
<reference evidence="1 2" key="1">
    <citation type="submission" date="2020-05" db="EMBL/GenBank/DDBJ databases">
        <authorList>
            <person name="Zhang R."/>
        </authorList>
    </citation>
    <scope>NUCLEOTIDE SEQUENCE [LARGE SCALE GENOMIC DNA]</scope>
    <source>
        <strain evidence="1 2">DSM 28986</strain>
    </source>
</reference>
<proteinExistence type="predicted"/>
<organism evidence="1 2">
    <name type="scientific">Ferroplasma acidiphilum</name>
    <dbReference type="NCBI Taxonomy" id="74969"/>
    <lineage>
        <taxon>Archaea</taxon>
        <taxon>Methanobacteriati</taxon>
        <taxon>Thermoplasmatota</taxon>
        <taxon>Thermoplasmata</taxon>
        <taxon>Thermoplasmatales</taxon>
        <taxon>Ferroplasmaceae</taxon>
        <taxon>Ferroplasma</taxon>
    </lineage>
</organism>
<name>A0A7K4FPN9_9ARCH</name>
<protein>
    <submittedName>
        <fullName evidence="1">DUF4411 family protein</fullName>
    </submittedName>
</protein>
<gene>
    <name evidence="1" type="ORF">HLB00_09195</name>
</gene>
<dbReference type="EMBL" id="JABGBP010000385">
    <property type="protein sequence ID" value="NOL60994.1"/>
    <property type="molecule type" value="Genomic_DNA"/>
</dbReference>
<accession>A0A7K4FPN9</accession>
<dbReference type="Pfam" id="PF14367">
    <property type="entry name" value="DUF4411"/>
    <property type="match status" value="1"/>
</dbReference>
<evidence type="ECO:0000313" key="2">
    <source>
        <dbReference type="Proteomes" id="UP000546917"/>
    </source>
</evidence>